<dbReference type="PATRIC" id="fig|92835.4.peg.898"/>
<gene>
    <name evidence="2" type="ORF">RS81_00879</name>
</gene>
<feature type="transmembrane region" description="Helical" evidence="1">
    <location>
        <begin position="21"/>
        <end position="42"/>
    </location>
</feature>
<evidence type="ECO:0000313" key="3">
    <source>
        <dbReference type="Proteomes" id="UP000033956"/>
    </source>
</evidence>
<keyword evidence="3" id="KW-1185">Reference proteome</keyword>
<feature type="transmembrane region" description="Helical" evidence="1">
    <location>
        <begin position="131"/>
        <end position="151"/>
    </location>
</feature>
<dbReference type="AlphaFoldDB" id="A0A0M2HG34"/>
<keyword evidence="1" id="KW-0812">Transmembrane</keyword>
<keyword evidence="1" id="KW-0472">Membrane</keyword>
<sequence>MTAERTSGKTWSRADMWVMSFYFFLGAALVIGTIVTAVLRVIEVVGNDGVRVYAEFAGTPAEAPIGPDGAATTVELESAYLLPPELPVASVGALVIEQIVVVLTVVIVVTCLLLLMWNVMRGRMFSRRNTAFVATAFLTGLVGVMLAPFFANMGANGAFAWISERTFDNVILSVDPVQLFGVAFIGSIATTAFSVGDRLRRDTEGLV</sequence>
<evidence type="ECO:0008006" key="4">
    <source>
        <dbReference type="Google" id="ProtNLM"/>
    </source>
</evidence>
<accession>A0A0M2HG34</accession>
<evidence type="ECO:0000313" key="2">
    <source>
        <dbReference type="EMBL" id="KJL43275.1"/>
    </source>
</evidence>
<dbReference type="STRING" id="92835.RS81_00879"/>
<feature type="transmembrane region" description="Helical" evidence="1">
    <location>
        <begin position="91"/>
        <end position="119"/>
    </location>
</feature>
<proteinExistence type="predicted"/>
<feature type="transmembrane region" description="Helical" evidence="1">
    <location>
        <begin position="177"/>
        <end position="196"/>
    </location>
</feature>
<reference evidence="2 3" key="1">
    <citation type="submission" date="2015-02" db="EMBL/GenBank/DDBJ databases">
        <title>Draft genome sequences of ten Microbacterium spp. with emphasis on heavy metal contaminated environments.</title>
        <authorList>
            <person name="Corretto E."/>
        </authorList>
    </citation>
    <scope>NUCLEOTIDE SEQUENCE [LARGE SCALE GENOMIC DNA]</scope>
    <source>
        <strain evidence="2 3">DSM 12510</strain>
    </source>
</reference>
<comment type="caution">
    <text evidence="2">The sequence shown here is derived from an EMBL/GenBank/DDBJ whole genome shotgun (WGS) entry which is preliminary data.</text>
</comment>
<evidence type="ECO:0000256" key="1">
    <source>
        <dbReference type="SAM" id="Phobius"/>
    </source>
</evidence>
<name>A0A0M2HG34_9MICO</name>
<organism evidence="2 3">
    <name type="scientific">Microbacterium terrae</name>
    <dbReference type="NCBI Taxonomy" id="69369"/>
    <lineage>
        <taxon>Bacteria</taxon>
        <taxon>Bacillati</taxon>
        <taxon>Actinomycetota</taxon>
        <taxon>Actinomycetes</taxon>
        <taxon>Micrococcales</taxon>
        <taxon>Microbacteriaceae</taxon>
        <taxon>Microbacterium</taxon>
    </lineage>
</organism>
<protein>
    <recommendedName>
        <fullName evidence="4">DUF2975 domain-containing protein</fullName>
    </recommendedName>
</protein>
<dbReference type="EMBL" id="JYIZ01000038">
    <property type="protein sequence ID" value="KJL43275.1"/>
    <property type="molecule type" value="Genomic_DNA"/>
</dbReference>
<dbReference type="RefSeq" id="WP_052682417.1">
    <property type="nucleotide sequence ID" value="NZ_BAAAUP010000003.1"/>
</dbReference>
<dbReference type="OrthoDB" id="5148898at2"/>
<keyword evidence="1" id="KW-1133">Transmembrane helix</keyword>
<dbReference type="Proteomes" id="UP000033956">
    <property type="component" value="Unassembled WGS sequence"/>
</dbReference>